<reference evidence="1" key="1">
    <citation type="submission" date="2020-02" db="EMBL/GenBank/DDBJ databases">
        <authorList>
            <person name="Meier V. D."/>
        </authorList>
    </citation>
    <scope>NUCLEOTIDE SEQUENCE</scope>
    <source>
        <strain evidence="1">AVDCRST_MAG14</strain>
    </source>
</reference>
<organism evidence="1">
    <name type="scientific">uncultured Rubrobacteraceae bacterium</name>
    <dbReference type="NCBI Taxonomy" id="349277"/>
    <lineage>
        <taxon>Bacteria</taxon>
        <taxon>Bacillati</taxon>
        <taxon>Actinomycetota</taxon>
        <taxon>Rubrobacteria</taxon>
        <taxon>Rubrobacterales</taxon>
        <taxon>Rubrobacteraceae</taxon>
        <taxon>environmental samples</taxon>
    </lineage>
</organism>
<gene>
    <name evidence="1" type="ORF">AVDCRST_MAG14-226</name>
</gene>
<protein>
    <submittedName>
        <fullName evidence="1">Uncharacterized protein</fullName>
    </submittedName>
</protein>
<accession>A0A6J4QGF4</accession>
<dbReference type="EMBL" id="CADCVG010000010">
    <property type="protein sequence ID" value="CAA9444246.1"/>
    <property type="molecule type" value="Genomic_DNA"/>
</dbReference>
<dbReference type="AlphaFoldDB" id="A0A6J4QGF4"/>
<name>A0A6J4QGF4_9ACTN</name>
<evidence type="ECO:0000313" key="1">
    <source>
        <dbReference type="EMBL" id="CAA9444246.1"/>
    </source>
</evidence>
<sequence>MGEDGPFDACFAGYPCDPARGKVPGGGGIVGEGAFDEGEVVAAADGTKLSV</sequence>
<proteinExistence type="predicted"/>